<protein>
    <recommendedName>
        <fullName evidence="4">SUKH-4 immunity protein of toxin-antitoxin system</fullName>
    </recommendedName>
</protein>
<accession>A0ABD5MC42</accession>
<evidence type="ECO:0000313" key="2">
    <source>
        <dbReference type="EMBL" id="MFA1609800.1"/>
    </source>
</evidence>
<dbReference type="AlphaFoldDB" id="A0ABD5MC42"/>
<keyword evidence="3" id="KW-1185">Reference proteome</keyword>
<dbReference type="Pfam" id="PF23363">
    <property type="entry name" value="DUF7089"/>
    <property type="match status" value="1"/>
</dbReference>
<reference evidence="2 3" key="1">
    <citation type="submission" date="2024-08" db="EMBL/GenBank/DDBJ databases">
        <title>Halobellus sp. MBLA0158 whole genome sequence.</title>
        <authorList>
            <person name="Hwang C.Y."/>
            <person name="Cho E.-S."/>
            <person name="Seo M.-J."/>
        </authorList>
    </citation>
    <scope>NUCLEOTIDE SEQUENCE [LARGE SCALE GENOMIC DNA]</scope>
    <source>
        <strain evidence="2 3">MBLA0158</strain>
    </source>
</reference>
<dbReference type="InterPro" id="IPR055515">
    <property type="entry name" value="DUF7089"/>
</dbReference>
<comment type="caution">
    <text evidence="2">The sequence shown here is derived from an EMBL/GenBank/DDBJ whole genome shotgun (WGS) entry which is preliminary data.</text>
</comment>
<gene>
    <name evidence="2" type="ORF">OS889_02095</name>
</gene>
<organism evidence="2 3">
    <name type="scientific">Halobellus rubicundus</name>
    <dbReference type="NCBI Taxonomy" id="2996466"/>
    <lineage>
        <taxon>Archaea</taxon>
        <taxon>Methanobacteriati</taxon>
        <taxon>Methanobacteriota</taxon>
        <taxon>Stenosarchaea group</taxon>
        <taxon>Halobacteria</taxon>
        <taxon>Halobacteriales</taxon>
        <taxon>Haloferacaceae</taxon>
        <taxon>Halobellus</taxon>
    </lineage>
</organism>
<feature type="region of interest" description="Disordered" evidence="1">
    <location>
        <begin position="259"/>
        <end position="281"/>
    </location>
</feature>
<dbReference type="EMBL" id="JBGNYA010000001">
    <property type="protein sequence ID" value="MFA1609800.1"/>
    <property type="molecule type" value="Genomic_DNA"/>
</dbReference>
<evidence type="ECO:0000313" key="3">
    <source>
        <dbReference type="Proteomes" id="UP001570511"/>
    </source>
</evidence>
<evidence type="ECO:0000256" key="1">
    <source>
        <dbReference type="SAM" id="MobiDB-lite"/>
    </source>
</evidence>
<name>A0ABD5MC42_9EURY</name>
<evidence type="ECO:0008006" key="4">
    <source>
        <dbReference type="Google" id="ProtNLM"/>
    </source>
</evidence>
<dbReference type="Proteomes" id="UP001570511">
    <property type="component" value="Unassembled WGS sequence"/>
</dbReference>
<dbReference type="RefSeq" id="WP_372386847.1">
    <property type="nucleotide sequence ID" value="NZ_JBGNYA010000001.1"/>
</dbReference>
<sequence length="281" mass="30237">MFDRRDLSSTVAAVRDAHAPDAVALDVGTDFETIPPAAAEDLGLFVDGLDPATYPAEWLPPDAPDALVRYAGSDFTIGMPGDGTVVWSRQTDPPIVLVKKRAEGTPDDFLEFLVAEAFVQIGTGAPEHFLPFFDGAYRELDAVVPLSPADVYQIAAALYDAWLGLQTRETFREWEEAHPALYDAWADAGERLRGRLSTLPRAVARGGTSFAEATEYACSAVKHDLDLPAPFAALDTRAFVEHGSDYGVQWAEKTFEKLDAAGDASGDDARGNGADEDAADE</sequence>
<proteinExistence type="predicted"/>